<dbReference type="Proteomes" id="UP000805614">
    <property type="component" value="Unassembled WGS sequence"/>
</dbReference>
<evidence type="ECO:0000256" key="1">
    <source>
        <dbReference type="ARBA" id="ARBA00004141"/>
    </source>
</evidence>
<gene>
    <name evidence="8" type="ORF">HKK74_15015</name>
</gene>
<sequence>MSLLKSPELGSRNLILQPVHVRYLLRIARLDLTLLWRNRTALFSVIGVPLFFGAMLLISRDNGNKTAGLDAVLYTATGDIAFFLIFPVFINLVNVFTARREELTLKRLRGGALSDIEILGGSVVSAALLYFAQVSVVIVIIATALGAGAPANPLLLVLAMVLGTVVFALLALALSGVTPTTELAQMTVLPIMIVCIAGSGFMFPLGSLPDALQPIARALPLTPVVDIARTAYLGQDFTFGGGREQLGFVESWAACGRGLLLLVVWIVTGTYAARRWFRWEPRKA</sequence>
<evidence type="ECO:0000313" key="8">
    <source>
        <dbReference type="EMBL" id="MBC6466804.1"/>
    </source>
</evidence>
<feature type="transmembrane region" description="Helical" evidence="6">
    <location>
        <begin position="118"/>
        <end position="142"/>
    </location>
</feature>
<feature type="transmembrane region" description="Helical" evidence="6">
    <location>
        <begin position="40"/>
        <end position="59"/>
    </location>
</feature>
<evidence type="ECO:0000256" key="5">
    <source>
        <dbReference type="ARBA" id="ARBA00023251"/>
    </source>
</evidence>
<keyword evidence="2 6" id="KW-0812">Transmembrane</keyword>
<reference evidence="8 9" key="1">
    <citation type="submission" date="2020-06" db="EMBL/GenBank/DDBJ databases">
        <title>Actinomadura xiongansis sp. nov., isolated from soil of Baiyangdian.</title>
        <authorList>
            <person name="Zhang X."/>
        </authorList>
    </citation>
    <scope>NUCLEOTIDE SEQUENCE [LARGE SCALE GENOMIC DNA]</scope>
    <source>
        <strain evidence="8 9">HBUM206468</strain>
    </source>
</reference>
<keyword evidence="5" id="KW-0046">Antibiotic resistance</keyword>
<feature type="transmembrane region" description="Helical" evidence="6">
    <location>
        <begin position="154"/>
        <end position="174"/>
    </location>
</feature>
<dbReference type="InterPro" id="IPR051784">
    <property type="entry name" value="Nod_factor_ABC_transporter"/>
</dbReference>
<dbReference type="InterPro" id="IPR013525">
    <property type="entry name" value="ABC2_TM"/>
</dbReference>
<dbReference type="EMBL" id="JABVEC010000010">
    <property type="protein sequence ID" value="MBC6466804.1"/>
    <property type="molecule type" value="Genomic_DNA"/>
</dbReference>
<keyword evidence="4 6" id="KW-0472">Membrane</keyword>
<dbReference type="PANTHER" id="PTHR43229">
    <property type="entry name" value="NODULATION PROTEIN J"/>
    <property type="match status" value="1"/>
</dbReference>
<dbReference type="InterPro" id="IPR047817">
    <property type="entry name" value="ABC2_TM_bact-type"/>
</dbReference>
<evidence type="ECO:0000256" key="6">
    <source>
        <dbReference type="RuleBase" id="RU361157"/>
    </source>
</evidence>
<keyword evidence="6" id="KW-0813">Transport</keyword>
<name>A0ABR7LPN1_9ACTN</name>
<comment type="caution">
    <text evidence="8">The sequence shown here is derived from an EMBL/GenBank/DDBJ whole genome shotgun (WGS) entry which is preliminary data.</text>
</comment>
<dbReference type="Pfam" id="PF01061">
    <property type="entry name" value="ABC2_membrane"/>
    <property type="match status" value="1"/>
</dbReference>
<evidence type="ECO:0000259" key="7">
    <source>
        <dbReference type="PROSITE" id="PS51012"/>
    </source>
</evidence>
<evidence type="ECO:0000256" key="3">
    <source>
        <dbReference type="ARBA" id="ARBA00022989"/>
    </source>
</evidence>
<feature type="transmembrane region" description="Helical" evidence="6">
    <location>
        <begin position="186"/>
        <end position="205"/>
    </location>
</feature>
<feature type="domain" description="ABC transmembrane type-2" evidence="7">
    <location>
        <begin position="40"/>
        <end position="276"/>
    </location>
</feature>
<keyword evidence="3 6" id="KW-1133">Transmembrane helix</keyword>
<evidence type="ECO:0000256" key="2">
    <source>
        <dbReference type="ARBA" id="ARBA00022692"/>
    </source>
</evidence>
<comment type="subcellular location">
    <subcellularLocation>
        <location evidence="6">Cell membrane</location>
        <topology evidence="6">Multi-pass membrane protein</topology>
    </subcellularLocation>
    <subcellularLocation>
        <location evidence="1">Membrane</location>
        <topology evidence="1">Multi-pass membrane protein</topology>
    </subcellularLocation>
</comment>
<dbReference type="PANTHER" id="PTHR43229:SF2">
    <property type="entry name" value="NODULATION PROTEIN J"/>
    <property type="match status" value="1"/>
</dbReference>
<dbReference type="RefSeq" id="WP_187243825.1">
    <property type="nucleotide sequence ID" value="NZ_BAAAOK010000027.1"/>
</dbReference>
<protein>
    <recommendedName>
        <fullName evidence="6">Transport permease protein</fullName>
    </recommendedName>
</protein>
<organism evidence="8 9">
    <name type="scientific">Actinomadura alba</name>
    <dbReference type="NCBI Taxonomy" id="406431"/>
    <lineage>
        <taxon>Bacteria</taxon>
        <taxon>Bacillati</taxon>
        <taxon>Actinomycetota</taxon>
        <taxon>Actinomycetes</taxon>
        <taxon>Streptosporangiales</taxon>
        <taxon>Thermomonosporaceae</taxon>
        <taxon>Actinomadura</taxon>
    </lineage>
</organism>
<proteinExistence type="inferred from homology"/>
<comment type="similarity">
    <text evidence="6">Belongs to the ABC-2 integral membrane protein family.</text>
</comment>
<keyword evidence="6" id="KW-1003">Cell membrane</keyword>
<dbReference type="InterPro" id="IPR000412">
    <property type="entry name" value="ABC_2_transport"/>
</dbReference>
<evidence type="ECO:0000313" key="9">
    <source>
        <dbReference type="Proteomes" id="UP000805614"/>
    </source>
</evidence>
<dbReference type="PIRSF" id="PIRSF006648">
    <property type="entry name" value="DrrB"/>
    <property type="match status" value="1"/>
</dbReference>
<accession>A0ABR7LPN1</accession>
<evidence type="ECO:0000256" key="4">
    <source>
        <dbReference type="ARBA" id="ARBA00023136"/>
    </source>
</evidence>
<dbReference type="PROSITE" id="PS51012">
    <property type="entry name" value="ABC_TM2"/>
    <property type="match status" value="1"/>
</dbReference>
<feature type="transmembrane region" description="Helical" evidence="6">
    <location>
        <begin position="251"/>
        <end position="273"/>
    </location>
</feature>
<keyword evidence="9" id="KW-1185">Reference proteome</keyword>
<feature type="transmembrane region" description="Helical" evidence="6">
    <location>
        <begin position="71"/>
        <end position="97"/>
    </location>
</feature>